<accession>A0A932CMW1</accession>
<evidence type="ECO:0000313" key="4">
    <source>
        <dbReference type="Proteomes" id="UP000769766"/>
    </source>
</evidence>
<dbReference type="SMART" id="SM00736">
    <property type="entry name" value="CADG"/>
    <property type="match status" value="2"/>
</dbReference>
<evidence type="ECO:0000313" key="3">
    <source>
        <dbReference type="EMBL" id="MBI2876039.1"/>
    </source>
</evidence>
<proteinExistence type="predicted"/>
<feature type="domain" description="Dystroglycan-type cadherin-like" evidence="2">
    <location>
        <begin position="615"/>
        <end position="706"/>
    </location>
</feature>
<feature type="domain" description="Dystroglycan-type cadherin-like" evidence="2">
    <location>
        <begin position="796"/>
        <end position="887"/>
    </location>
</feature>
<dbReference type="InterPro" id="IPR008928">
    <property type="entry name" value="6-hairpin_glycosidase_sf"/>
</dbReference>
<reference evidence="3" key="1">
    <citation type="submission" date="2020-07" db="EMBL/GenBank/DDBJ databases">
        <title>Huge and variable diversity of episymbiotic CPR bacteria and DPANN archaea in groundwater ecosystems.</title>
        <authorList>
            <person name="He C.Y."/>
            <person name="Keren R."/>
            <person name="Whittaker M."/>
            <person name="Farag I.F."/>
            <person name="Doudna J."/>
            <person name="Cate J.H.D."/>
            <person name="Banfield J.F."/>
        </authorList>
    </citation>
    <scope>NUCLEOTIDE SEQUENCE</scope>
    <source>
        <strain evidence="3">NC_groundwater_672_Ag_B-0.1um_62_36</strain>
    </source>
</reference>
<dbReference type="InterPro" id="IPR007742">
    <property type="entry name" value="NosD_dom"/>
</dbReference>
<dbReference type="SUPFAM" id="SSF49464">
    <property type="entry name" value="Carboxypeptidase regulatory domain-like"/>
    <property type="match status" value="1"/>
</dbReference>
<dbReference type="Proteomes" id="UP000769766">
    <property type="component" value="Unassembled WGS sequence"/>
</dbReference>
<dbReference type="InterPro" id="IPR006644">
    <property type="entry name" value="Cadg"/>
</dbReference>
<dbReference type="InterPro" id="IPR008969">
    <property type="entry name" value="CarboxyPept-like_regulatory"/>
</dbReference>
<dbReference type="Pfam" id="PF05345">
    <property type="entry name" value="He_PIG"/>
    <property type="match status" value="3"/>
</dbReference>
<gene>
    <name evidence="3" type="ORF">HYY20_04085</name>
</gene>
<dbReference type="SMART" id="SM00710">
    <property type="entry name" value="PbH1"/>
    <property type="match status" value="8"/>
</dbReference>
<comment type="caution">
    <text evidence="3">The sequence shown here is derived from an EMBL/GenBank/DDBJ whole genome shotgun (WGS) entry which is preliminary data.</text>
</comment>
<dbReference type="SUPFAM" id="SSF49478">
    <property type="entry name" value="Cna protein B-type domain"/>
    <property type="match status" value="1"/>
</dbReference>
<name>A0A932CMW1_UNCTE</name>
<organism evidence="3 4">
    <name type="scientific">Tectimicrobiota bacterium</name>
    <dbReference type="NCBI Taxonomy" id="2528274"/>
    <lineage>
        <taxon>Bacteria</taxon>
        <taxon>Pseudomonadati</taxon>
        <taxon>Nitrospinota/Tectimicrobiota group</taxon>
        <taxon>Candidatus Tectimicrobiota</taxon>
    </lineage>
</organism>
<sequence length="1420" mass="151923">MRILWSGLCFGLTLLLASLPAAQADLSVCSVGCDVSNLIQSQHTWIAATYRVQEPIRVEPGATLTLEPGATLQFTAPEIGLQVEGALIARGTEDRPITFTSSQLSPFPGSWGTISFDWQAVGASFDEAGNYVSGSIFEHCIVEYAGGSTARGAIRAQSARAPYLYRSIIRANAAVGIQLENTQEARVRESTISGNRDGGIYMGVSSSGTVLLSGNMISENSANLNGGGIEINLSSQGTAILSGNTISGNRTNVGGGGILLKVSSSSTATLSGNTLSGNTTSLFGGGMYVTVSSSSTATLSGNTVLGNGAEYGGGGIYLGVSSGAAVIQENLVLYNTVARAGGGGIEVSEGQPTLLRNDLLGNSPRQLWNRNPASAPHLDARDNWWGTTDEARIQEGIWDGNDDRGLGMVDWQPYLTAPVSSNHPPSPPALLSPPNGAAGIAQNPTLRWSVSVDPEPGEAVSYDLYLGASVDPPLISAHQGSASFLPAPLNPDTTYSWRVVARDSQGAETHGPRWSFTTASGLGPILDPIGDKTVNEGQPLGFSLSGSDPEGAPLTYSASNLPTGASFDPIARRFSWTPGFVQAGIYPGVHFEVSNGAHRDSEEITITVIRDNGSPLLDPIGDKPVNEGRALSFTLSGSDPDGDPISFSASNLPAGASFDPITRRFSWTPSFVQAGTYPGVRFEVSDGTLSDHEEITLTVVNVNRAPSANSQEVTTSEDTPVAITLTGSDPDGGTLAFIIGNPPIQGALSGTAPNLTYTPAADFHGSSLFSFKVSDGEDESAFALVTITITAVNDAPVFASIEDQIINEGQLLTFRVSADDVERSSLTYSASNLPAGASFDPATRRFSWTPGSDQAGTYPGVRFEVSDGTLSDHEEITITVIDSREAAYTHLTKAMDRYQEGEIPRLPESYTATPTFDSQKNVAHLYDSALVLLAFLKRGTPEDLSRARAMADALVSLQQSDPEFSDGRLRDAYTADFLLDEAGKARLQSASSHVGNLAWAILALVRYWQVQGGESYLKAAVRLGEWIAERTFDLRGAGGFTGGVDDRLQLLSWKSTEHNLDLYVAFLRIYEATQERRWLSRAAYARGFVLAMWDPEEARFWTGTLEDGVTINREPIPLDIQAWAVLAMGRRYAGALRWVQQKLRQEHCECHPLKGYRFSTGGQGCWFEGTAHLALAQRVAGQAASARELLQELWNVQVWAPNGDGDGLVVACSDGVETGYGWSYFNALHVGTTAWYLLAEQGANPLEAPKVGSSVSGNLRDSKKAAISGVWVEARDADGTLLGVGLTDDQGNYQMELPGGQYLLLPRKETHLFSPTTRRITVKDKDWDKANFTVKLFILSGAVRNKWGKPFARVTVLLRQGETVVATQDTDLRGKYRFPLYNPGTYIVEPADEDHRFDPTSEEVALTKGNRGGINFKEVP</sequence>
<dbReference type="GO" id="GO:0016020">
    <property type="term" value="C:membrane"/>
    <property type="evidence" value="ECO:0007669"/>
    <property type="project" value="InterPro"/>
</dbReference>
<keyword evidence="1" id="KW-0732">Signal</keyword>
<dbReference type="Pfam" id="PF05048">
    <property type="entry name" value="NosD"/>
    <property type="match status" value="1"/>
</dbReference>
<dbReference type="Pfam" id="PF17963">
    <property type="entry name" value="Big_9"/>
    <property type="match status" value="1"/>
</dbReference>
<dbReference type="EMBL" id="JACPRF010000126">
    <property type="protein sequence ID" value="MBI2876039.1"/>
    <property type="molecule type" value="Genomic_DNA"/>
</dbReference>
<feature type="chain" id="PRO_5037802525" evidence="1">
    <location>
        <begin position="24"/>
        <end position="1420"/>
    </location>
</feature>
<dbReference type="InterPro" id="IPR012341">
    <property type="entry name" value="6hp_glycosidase-like_sf"/>
</dbReference>
<evidence type="ECO:0000256" key="1">
    <source>
        <dbReference type="SAM" id="SignalP"/>
    </source>
</evidence>
<dbReference type="Gene3D" id="1.50.10.10">
    <property type="match status" value="1"/>
</dbReference>
<feature type="signal peptide" evidence="1">
    <location>
        <begin position="1"/>
        <end position="23"/>
    </location>
</feature>
<dbReference type="SUPFAM" id="SSF48208">
    <property type="entry name" value="Six-hairpin glycosidases"/>
    <property type="match status" value="1"/>
</dbReference>
<evidence type="ECO:0000259" key="2">
    <source>
        <dbReference type="SMART" id="SM00736"/>
    </source>
</evidence>
<dbReference type="GO" id="GO:0005509">
    <property type="term" value="F:calcium ion binding"/>
    <property type="evidence" value="ECO:0007669"/>
    <property type="project" value="InterPro"/>
</dbReference>
<dbReference type="Gene3D" id="2.160.20.10">
    <property type="entry name" value="Single-stranded right-handed beta-helix, Pectin lyase-like"/>
    <property type="match status" value="1"/>
</dbReference>
<protein>
    <submittedName>
        <fullName evidence="3">Right-handed parallel beta-helix repeat-containing protein</fullName>
    </submittedName>
</protein>
<dbReference type="InterPro" id="IPR013783">
    <property type="entry name" value="Ig-like_fold"/>
</dbReference>
<dbReference type="SUPFAM" id="SSF49313">
    <property type="entry name" value="Cadherin-like"/>
    <property type="match status" value="3"/>
</dbReference>
<dbReference type="CDD" id="cd11304">
    <property type="entry name" value="Cadherin_repeat"/>
    <property type="match status" value="1"/>
</dbReference>
<dbReference type="SUPFAM" id="SSF51126">
    <property type="entry name" value="Pectin lyase-like"/>
    <property type="match status" value="1"/>
</dbReference>
<dbReference type="InterPro" id="IPR015919">
    <property type="entry name" value="Cadherin-like_sf"/>
</dbReference>
<dbReference type="InterPro" id="IPR011050">
    <property type="entry name" value="Pectin_lyase_fold/virulence"/>
</dbReference>
<dbReference type="Gene3D" id="2.60.40.10">
    <property type="entry name" value="Immunoglobulins"/>
    <property type="match status" value="5"/>
</dbReference>
<dbReference type="InterPro" id="IPR012334">
    <property type="entry name" value="Pectin_lyas_fold"/>
</dbReference>
<dbReference type="InterPro" id="IPR006626">
    <property type="entry name" value="PbH1"/>
</dbReference>
<dbReference type="GO" id="GO:0005975">
    <property type="term" value="P:carbohydrate metabolic process"/>
    <property type="evidence" value="ECO:0007669"/>
    <property type="project" value="InterPro"/>
</dbReference>